<dbReference type="Pfam" id="PF08450">
    <property type="entry name" value="SGL"/>
    <property type="match status" value="1"/>
</dbReference>
<evidence type="ECO:0000259" key="5">
    <source>
        <dbReference type="Pfam" id="PF08450"/>
    </source>
</evidence>
<feature type="domain" description="SMP-30/Gluconolactonase/LRE-like region" evidence="5">
    <location>
        <begin position="17"/>
        <end position="251"/>
    </location>
</feature>
<feature type="binding site" evidence="4">
    <location>
        <position position="191"/>
    </location>
    <ligand>
        <name>a divalent metal cation</name>
        <dbReference type="ChEBI" id="CHEBI:60240"/>
    </ligand>
</feature>
<protein>
    <submittedName>
        <fullName evidence="6">5-valerolactone hydrolase</fullName>
    </submittedName>
</protein>
<dbReference type="InterPro" id="IPR051262">
    <property type="entry name" value="SMP-30/CGR1_Lactonase"/>
</dbReference>
<comment type="similarity">
    <text evidence="1">Belongs to the SMP-30/CGR1 family.</text>
</comment>
<dbReference type="InterPro" id="IPR011042">
    <property type="entry name" value="6-blade_b-propeller_TolB-like"/>
</dbReference>
<dbReference type="Gene3D" id="2.120.10.30">
    <property type="entry name" value="TolB, C-terminal domain"/>
    <property type="match status" value="1"/>
</dbReference>
<evidence type="ECO:0000256" key="2">
    <source>
        <dbReference type="ARBA" id="ARBA00022801"/>
    </source>
</evidence>
<evidence type="ECO:0000256" key="3">
    <source>
        <dbReference type="PIRSR" id="PIRSR605511-1"/>
    </source>
</evidence>
<dbReference type="AlphaFoldDB" id="A0A849C513"/>
<dbReference type="RefSeq" id="WP_067523251.1">
    <property type="nucleotide sequence ID" value="NZ_JABELX010000004.1"/>
</dbReference>
<keyword evidence="2 6" id="KW-0378">Hydrolase</keyword>
<evidence type="ECO:0000256" key="4">
    <source>
        <dbReference type="PIRSR" id="PIRSR605511-2"/>
    </source>
</evidence>
<evidence type="ECO:0000313" key="7">
    <source>
        <dbReference type="Proteomes" id="UP000586827"/>
    </source>
</evidence>
<dbReference type="GO" id="GO:0046872">
    <property type="term" value="F:metal ion binding"/>
    <property type="evidence" value="ECO:0007669"/>
    <property type="project" value="UniProtKB-KW"/>
</dbReference>
<dbReference type="InterPro" id="IPR005511">
    <property type="entry name" value="SMP-30"/>
</dbReference>
<dbReference type="EMBL" id="JABELX010000004">
    <property type="protein sequence ID" value="NNH70897.1"/>
    <property type="molecule type" value="Genomic_DNA"/>
</dbReference>
<dbReference type="Proteomes" id="UP000586827">
    <property type="component" value="Unassembled WGS sequence"/>
</dbReference>
<sequence>MKLHTSKIFSAGFQFLESPRWHDGKLWVSDFFGHRVVTLDSSGTPSTFIEVDDEPSGLGFLADGSLLVVSKHDASVLKVTSDGAIEKYAEFSEFAEGPGNDMFVAPNGHSYVGNYGPQGGTTNLVHVAPDGSVNRLDGDLSFPNGIIQTPDGTLLVAETLGHRITAFDIADDGSLANTRVWAQLDESLHPDGIELDSDGGVWFGNAIALGEESGFYRVVEGGEITDKVAIAGAWAVACTFGGPDLATLYMTCNVTDLEQFELKHSSGYIAQAAVGYRGSFSNKG</sequence>
<feature type="binding site" evidence="4">
    <location>
        <position position="144"/>
    </location>
    <ligand>
        <name>a divalent metal cation</name>
        <dbReference type="ChEBI" id="CHEBI:60240"/>
    </ligand>
</feature>
<dbReference type="PANTHER" id="PTHR47572:SF4">
    <property type="entry name" value="LACTONASE DRP35"/>
    <property type="match status" value="1"/>
</dbReference>
<dbReference type="PANTHER" id="PTHR47572">
    <property type="entry name" value="LIPOPROTEIN-RELATED"/>
    <property type="match status" value="1"/>
</dbReference>
<feature type="binding site" evidence="4">
    <location>
        <position position="17"/>
    </location>
    <ligand>
        <name>a divalent metal cation</name>
        <dbReference type="ChEBI" id="CHEBI:60240"/>
    </ligand>
</feature>
<dbReference type="SUPFAM" id="SSF63829">
    <property type="entry name" value="Calcium-dependent phosphotriesterase"/>
    <property type="match status" value="1"/>
</dbReference>
<keyword evidence="4" id="KW-0479">Metal-binding</keyword>
<organism evidence="6 7">
    <name type="scientific">Nocardia uniformis</name>
    <dbReference type="NCBI Taxonomy" id="53432"/>
    <lineage>
        <taxon>Bacteria</taxon>
        <taxon>Bacillati</taxon>
        <taxon>Actinomycetota</taxon>
        <taxon>Actinomycetes</taxon>
        <taxon>Mycobacteriales</taxon>
        <taxon>Nocardiaceae</taxon>
        <taxon>Nocardia</taxon>
    </lineage>
</organism>
<evidence type="ECO:0000313" key="6">
    <source>
        <dbReference type="EMBL" id="NNH70897.1"/>
    </source>
</evidence>
<comment type="cofactor">
    <cofactor evidence="4">
        <name>Zn(2+)</name>
        <dbReference type="ChEBI" id="CHEBI:29105"/>
    </cofactor>
    <text evidence="4">Binds 1 divalent metal cation per subunit.</text>
</comment>
<keyword evidence="7" id="KW-1185">Reference proteome</keyword>
<proteinExistence type="inferred from homology"/>
<dbReference type="PRINTS" id="PR01790">
    <property type="entry name" value="SMP30FAMILY"/>
</dbReference>
<evidence type="ECO:0000256" key="1">
    <source>
        <dbReference type="ARBA" id="ARBA00008853"/>
    </source>
</evidence>
<accession>A0A849C513</accession>
<keyword evidence="4" id="KW-0862">Zinc</keyword>
<reference evidence="6 7" key="1">
    <citation type="submission" date="2020-05" db="EMBL/GenBank/DDBJ databases">
        <title>MicrobeNet Type strains.</title>
        <authorList>
            <person name="Nicholson A.C."/>
        </authorList>
    </citation>
    <scope>NUCLEOTIDE SEQUENCE [LARGE SCALE GENOMIC DNA]</scope>
    <source>
        <strain evidence="6 7">JCM 3224</strain>
    </source>
</reference>
<dbReference type="GO" id="GO:0016787">
    <property type="term" value="F:hydrolase activity"/>
    <property type="evidence" value="ECO:0007669"/>
    <property type="project" value="UniProtKB-KW"/>
</dbReference>
<dbReference type="InterPro" id="IPR013658">
    <property type="entry name" value="SGL"/>
</dbReference>
<gene>
    <name evidence="6" type="ORF">HLB23_13660</name>
</gene>
<feature type="binding site" evidence="4">
    <location>
        <position position="100"/>
    </location>
    <ligand>
        <name>substrate</name>
    </ligand>
</feature>
<name>A0A849C513_9NOCA</name>
<feature type="active site" description="Proton donor/acceptor" evidence="3">
    <location>
        <position position="191"/>
    </location>
</feature>
<comment type="caution">
    <text evidence="6">The sequence shown here is derived from an EMBL/GenBank/DDBJ whole genome shotgun (WGS) entry which is preliminary data.</text>
</comment>